<comment type="caution">
    <text evidence="3">The sequence shown here is derived from an EMBL/GenBank/DDBJ whole genome shotgun (WGS) entry which is preliminary data.</text>
</comment>
<dbReference type="OrthoDB" id="5148815at2"/>
<dbReference type="EMBL" id="PJNE01000001">
    <property type="protein sequence ID" value="PKW26174.1"/>
    <property type="molecule type" value="Genomic_DNA"/>
</dbReference>
<dbReference type="Gene3D" id="1.10.10.1320">
    <property type="entry name" value="Anti-sigma factor, zinc-finger domain"/>
    <property type="match status" value="1"/>
</dbReference>
<evidence type="ECO:0000313" key="3">
    <source>
        <dbReference type="EMBL" id="PKW26174.1"/>
    </source>
</evidence>
<reference evidence="3 4" key="1">
    <citation type="submission" date="2017-12" db="EMBL/GenBank/DDBJ databases">
        <title>Sequencing the genomes of 1000 Actinobacteria strains.</title>
        <authorList>
            <person name="Klenk H.-P."/>
        </authorList>
    </citation>
    <scope>NUCLEOTIDE SEQUENCE [LARGE SCALE GENOMIC DNA]</scope>
    <source>
        <strain evidence="3 4">DSM 12806</strain>
    </source>
</reference>
<evidence type="ECO:0000313" key="4">
    <source>
        <dbReference type="Proteomes" id="UP000233781"/>
    </source>
</evidence>
<name>A0A2N3YH65_9MICO</name>
<evidence type="ECO:0000256" key="2">
    <source>
        <dbReference type="ARBA" id="ARBA00023163"/>
    </source>
</evidence>
<keyword evidence="2" id="KW-0804">Transcription</keyword>
<proteinExistence type="predicted"/>
<dbReference type="InterPro" id="IPR041916">
    <property type="entry name" value="Anti_sigma_zinc_sf"/>
</dbReference>
<keyword evidence="1" id="KW-0805">Transcription regulation</keyword>
<evidence type="ECO:0000256" key="1">
    <source>
        <dbReference type="ARBA" id="ARBA00023015"/>
    </source>
</evidence>
<accession>A0A2N3YH65</accession>
<keyword evidence="4" id="KW-1185">Reference proteome</keyword>
<dbReference type="Proteomes" id="UP000233781">
    <property type="component" value="Unassembled WGS sequence"/>
</dbReference>
<gene>
    <name evidence="3" type="ORF">ATL31_0980</name>
</gene>
<protein>
    <submittedName>
        <fullName evidence="3">Uncharacterized protein</fullName>
    </submittedName>
</protein>
<dbReference type="AlphaFoldDB" id="A0A2N3YH65"/>
<dbReference type="RefSeq" id="WP_101394785.1">
    <property type="nucleotide sequence ID" value="NZ_PJNE01000001.1"/>
</dbReference>
<sequence length="182" mass="18946">MSRHGVRCHDDDLAEYATGRLDADRSREWDRHLVACECCRREVAEERRLREALAGGPSMPGDLRASLLAMSRDLSPTPLPVTGPEPLALLAPGAPPCHRSPLRATVVAAAAAGVSAAAAWSLTVGLVPARPAVTGQSLPVVSPGGATAGPVGSSGTTAFVPVRWTMRTSVPVVTDRRAESTP</sequence>
<organism evidence="3 4">
    <name type="scientific">Phycicoccus duodecadis</name>
    <dbReference type="NCBI Taxonomy" id="173053"/>
    <lineage>
        <taxon>Bacteria</taxon>
        <taxon>Bacillati</taxon>
        <taxon>Actinomycetota</taxon>
        <taxon>Actinomycetes</taxon>
        <taxon>Micrococcales</taxon>
        <taxon>Intrasporangiaceae</taxon>
        <taxon>Phycicoccus</taxon>
    </lineage>
</organism>